<keyword evidence="7 8" id="KW-0472">Membrane</keyword>
<name>A0ABU9ENH9_LIMFS</name>
<evidence type="ECO:0000259" key="9">
    <source>
        <dbReference type="Pfam" id="PF13231"/>
    </source>
</evidence>
<evidence type="ECO:0000256" key="3">
    <source>
        <dbReference type="ARBA" id="ARBA00022676"/>
    </source>
</evidence>
<evidence type="ECO:0000256" key="7">
    <source>
        <dbReference type="ARBA" id="ARBA00023136"/>
    </source>
</evidence>
<evidence type="ECO:0000256" key="1">
    <source>
        <dbReference type="ARBA" id="ARBA00004651"/>
    </source>
</evidence>
<evidence type="ECO:0000256" key="8">
    <source>
        <dbReference type="SAM" id="Phobius"/>
    </source>
</evidence>
<evidence type="ECO:0000256" key="6">
    <source>
        <dbReference type="ARBA" id="ARBA00022989"/>
    </source>
</evidence>
<feature type="domain" description="Glycosyltransferase RgtA/B/C/D-like" evidence="9">
    <location>
        <begin position="21"/>
        <end position="86"/>
    </location>
</feature>
<feature type="transmembrane region" description="Helical" evidence="8">
    <location>
        <begin position="15"/>
        <end position="33"/>
    </location>
</feature>
<protein>
    <submittedName>
        <fullName evidence="10">Glycosyltransferase family 39 protein</fullName>
        <ecNumber evidence="10">2.4.-.-</ecNumber>
    </submittedName>
</protein>
<dbReference type="Proteomes" id="UP001387447">
    <property type="component" value="Unassembled WGS sequence"/>
</dbReference>
<organism evidence="10 11">
    <name type="scientific">Limnospira fusiformis PMC 851.14</name>
    <dbReference type="NCBI Taxonomy" id="2219512"/>
    <lineage>
        <taxon>Bacteria</taxon>
        <taxon>Bacillati</taxon>
        <taxon>Cyanobacteriota</taxon>
        <taxon>Cyanophyceae</taxon>
        <taxon>Oscillatoriophycideae</taxon>
        <taxon>Oscillatoriales</taxon>
        <taxon>Sirenicapillariaceae</taxon>
        <taxon>Limnospira</taxon>
    </lineage>
</organism>
<keyword evidence="2" id="KW-1003">Cell membrane</keyword>
<keyword evidence="10" id="KW-0547">Nucleotide-binding</keyword>
<proteinExistence type="predicted"/>
<keyword evidence="6 8" id="KW-1133">Transmembrane helix</keyword>
<evidence type="ECO:0000313" key="11">
    <source>
        <dbReference type="Proteomes" id="UP001387447"/>
    </source>
</evidence>
<dbReference type="EMBL" id="JBBWYZ010000011">
    <property type="protein sequence ID" value="MEK9512685.1"/>
    <property type="molecule type" value="Genomic_DNA"/>
</dbReference>
<dbReference type="InterPro" id="IPR050297">
    <property type="entry name" value="LipidA_mod_glycosyltrf_83"/>
</dbReference>
<feature type="transmembrane region" description="Helical" evidence="8">
    <location>
        <begin position="65"/>
        <end position="83"/>
    </location>
</feature>
<dbReference type="EC" id="2.4.-.-" evidence="10"/>
<dbReference type="GO" id="GO:0016757">
    <property type="term" value="F:glycosyltransferase activity"/>
    <property type="evidence" value="ECO:0007669"/>
    <property type="project" value="UniProtKB-KW"/>
</dbReference>
<evidence type="ECO:0000256" key="4">
    <source>
        <dbReference type="ARBA" id="ARBA00022679"/>
    </source>
</evidence>
<evidence type="ECO:0000256" key="2">
    <source>
        <dbReference type="ARBA" id="ARBA00022475"/>
    </source>
</evidence>
<dbReference type="PANTHER" id="PTHR33908:SF11">
    <property type="entry name" value="MEMBRANE PROTEIN"/>
    <property type="match status" value="1"/>
</dbReference>
<keyword evidence="4 10" id="KW-0808">Transferase</keyword>
<keyword evidence="10" id="KW-0067">ATP-binding</keyword>
<dbReference type="InterPro" id="IPR038731">
    <property type="entry name" value="RgtA/B/C-like"/>
</dbReference>
<reference evidence="10 11" key="1">
    <citation type="journal article" date="2024" name="Front. Microbiol.">
        <title>Transcriptomic insights into the dominance of two phototrophs throughout the water column of a tropical hypersaline-alkaline crater lake (Dziani Dzaha, Mayotte).</title>
        <authorList>
            <person name="Duperron S."/>
            <person name="Halary S."/>
            <person name="Bouly J.-P."/>
            <person name="Roussel T."/>
            <person name="Hugoni M."/>
            <person name="Bruto M."/>
            <person name="Oger P."/>
            <person name="Duval C."/>
            <person name="Woo A."/>
            <person name="Jezequiel D."/>
            <person name="Ader M."/>
            <person name="Leboulanger C."/>
            <person name="Agogue H."/>
            <person name="Grossi V."/>
            <person name="Trousselier M."/>
            <person name="Bernard C."/>
        </authorList>
    </citation>
    <scope>NUCLEOTIDE SEQUENCE [LARGE SCALE GENOMIC DNA]</scope>
    <source>
        <strain evidence="10 11">PMC 851.14</strain>
    </source>
</reference>
<dbReference type="GO" id="GO:0005524">
    <property type="term" value="F:ATP binding"/>
    <property type="evidence" value="ECO:0007669"/>
    <property type="project" value="UniProtKB-KW"/>
</dbReference>
<comment type="subcellular location">
    <subcellularLocation>
        <location evidence="1">Cell membrane</location>
        <topology evidence="1">Multi-pass membrane protein</topology>
    </subcellularLocation>
</comment>
<dbReference type="Pfam" id="PF13231">
    <property type="entry name" value="PMT_2"/>
    <property type="match status" value="1"/>
</dbReference>
<sequence length="93" mass="10448">MAVLEFDVSKTQPQMPGMFIIFIWMARFFHLFLDDPTLSLVAVNIVASGVTVAALYLLAKSWYNHQVGLSVALLTLTSPLFWYHSVTAFSHTL</sequence>
<accession>A0ABU9ENH9</accession>
<dbReference type="RefSeq" id="WP_006626115.1">
    <property type="nucleotide sequence ID" value="NZ_JBBWYZ010000011.1"/>
</dbReference>
<keyword evidence="5 8" id="KW-0812">Transmembrane</keyword>
<dbReference type="PANTHER" id="PTHR33908">
    <property type="entry name" value="MANNOSYLTRANSFERASE YKCB-RELATED"/>
    <property type="match status" value="1"/>
</dbReference>
<keyword evidence="11" id="KW-1185">Reference proteome</keyword>
<feature type="transmembrane region" description="Helical" evidence="8">
    <location>
        <begin position="40"/>
        <end position="59"/>
    </location>
</feature>
<gene>
    <name evidence="10" type="ORF">AAEJ74_13620</name>
</gene>
<evidence type="ECO:0000313" key="10">
    <source>
        <dbReference type="EMBL" id="MEK9512685.1"/>
    </source>
</evidence>
<keyword evidence="3 10" id="KW-0328">Glycosyltransferase</keyword>
<evidence type="ECO:0000256" key="5">
    <source>
        <dbReference type="ARBA" id="ARBA00022692"/>
    </source>
</evidence>
<comment type="caution">
    <text evidence="10">The sequence shown here is derived from an EMBL/GenBank/DDBJ whole genome shotgun (WGS) entry which is preliminary data.</text>
</comment>